<dbReference type="OrthoDB" id="6020543at2759"/>
<dbReference type="PANTHER" id="PTHR23301">
    <property type="entry name" value="CHITIN BINDING PERITROPHIN-A"/>
    <property type="match status" value="1"/>
</dbReference>
<name>A0A0M3QWN5_DROBS</name>
<evidence type="ECO:0000256" key="3">
    <source>
        <dbReference type="ARBA" id="ARBA00022737"/>
    </source>
</evidence>
<keyword evidence="3" id="KW-0677">Repeat</keyword>
<keyword evidence="4" id="KW-1015">Disulfide bond</keyword>
<feature type="chain" id="PRO_5005788044" evidence="6">
    <location>
        <begin position="20"/>
        <end position="332"/>
    </location>
</feature>
<sequence length="332" mass="38083">RLLLVYGLLLLCALLEVESKRRDPPKKSINNREVTTLPPHEHIVAPGPDEDLQTEELKPLDDEFYLENDVNICENMVDGAMLPFVGKCSKYIYCNQSEIEEIGDCESPWYKEHLCAKGDYDDCHIAFNYRTQLCVYAHTTECLPKCDPEKMSSFCYDRTCSKYVLCFYGVPVLRQCFDGLQYNAETDRCDYPQYVDCVENHCNDQATPENINYLPSKAHCGKYYVCSEGTTWAQRCTEGLIFNPNCNCCDYPSNYKCSITAEQRNIKSFARAPPRRADITCPDSGHHYFAHKRRSDAYYYCSNGRGVTLDCTPGLVYDAKVHECREAKFIAL</sequence>
<organism evidence="8 9">
    <name type="scientific">Drosophila busckii</name>
    <name type="common">Fruit fly</name>
    <dbReference type="NCBI Taxonomy" id="30019"/>
    <lineage>
        <taxon>Eukaryota</taxon>
        <taxon>Metazoa</taxon>
        <taxon>Ecdysozoa</taxon>
        <taxon>Arthropoda</taxon>
        <taxon>Hexapoda</taxon>
        <taxon>Insecta</taxon>
        <taxon>Pterygota</taxon>
        <taxon>Neoptera</taxon>
        <taxon>Endopterygota</taxon>
        <taxon>Diptera</taxon>
        <taxon>Brachycera</taxon>
        <taxon>Muscomorpha</taxon>
        <taxon>Ephydroidea</taxon>
        <taxon>Drosophilidae</taxon>
        <taxon>Drosophila</taxon>
    </lineage>
</organism>
<dbReference type="PROSITE" id="PS50940">
    <property type="entry name" value="CHIT_BIND_II"/>
    <property type="match status" value="3"/>
</dbReference>
<dbReference type="Gene3D" id="2.170.140.10">
    <property type="entry name" value="Chitin binding domain"/>
    <property type="match status" value="3"/>
</dbReference>
<keyword evidence="5" id="KW-0325">Glycoprotein</keyword>
<evidence type="ECO:0000313" key="8">
    <source>
        <dbReference type="EMBL" id="ALC44459.1"/>
    </source>
</evidence>
<dbReference type="Proteomes" id="UP000494163">
    <property type="component" value="Chromosome 3L"/>
</dbReference>
<evidence type="ECO:0000313" key="9">
    <source>
        <dbReference type="Proteomes" id="UP000494163"/>
    </source>
</evidence>
<evidence type="ECO:0000256" key="5">
    <source>
        <dbReference type="ARBA" id="ARBA00023180"/>
    </source>
</evidence>
<dbReference type="PANTHER" id="PTHR23301:SF0">
    <property type="entry name" value="CHITIN-BINDING TYPE-2 DOMAIN-CONTAINING PROTEIN-RELATED"/>
    <property type="match status" value="1"/>
</dbReference>
<dbReference type="EMBL" id="CP012525">
    <property type="protein sequence ID" value="ALC44459.1"/>
    <property type="molecule type" value="Genomic_DNA"/>
</dbReference>
<feature type="domain" description="Chitin-binding type-2" evidence="7">
    <location>
        <begin position="278"/>
        <end position="324"/>
    </location>
</feature>
<dbReference type="InterPro" id="IPR002557">
    <property type="entry name" value="Chitin-bd_dom"/>
</dbReference>
<dbReference type="AlphaFoldDB" id="A0A0M3QWN5"/>
<keyword evidence="1" id="KW-0147">Chitin-binding</keyword>
<feature type="signal peptide" evidence="6">
    <location>
        <begin position="1"/>
        <end position="19"/>
    </location>
</feature>
<proteinExistence type="predicted"/>
<evidence type="ECO:0000256" key="1">
    <source>
        <dbReference type="ARBA" id="ARBA00022669"/>
    </source>
</evidence>
<dbReference type="InterPro" id="IPR051940">
    <property type="entry name" value="Chitin_bind-dev_reg"/>
</dbReference>
<keyword evidence="2 6" id="KW-0732">Signal</keyword>
<evidence type="ECO:0000256" key="4">
    <source>
        <dbReference type="ARBA" id="ARBA00023157"/>
    </source>
</evidence>
<feature type="domain" description="Chitin-binding type-2" evidence="7">
    <location>
        <begin position="143"/>
        <end position="197"/>
    </location>
</feature>
<keyword evidence="9" id="KW-1185">Reference proteome</keyword>
<dbReference type="SMART" id="SM00494">
    <property type="entry name" value="ChtBD2"/>
    <property type="match status" value="4"/>
</dbReference>
<dbReference type="SUPFAM" id="SSF57625">
    <property type="entry name" value="Invertebrate chitin-binding proteins"/>
    <property type="match status" value="3"/>
</dbReference>
<dbReference type="STRING" id="30019.A0A0M3QWN5"/>
<dbReference type="InterPro" id="IPR036508">
    <property type="entry name" value="Chitin-bd_dom_sf"/>
</dbReference>
<evidence type="ECO:0000256" key="2">
    <source>
        <dbReference type="ARBA" id="ARBA00022729"/>
    </source>
</evidence>
<evidence type="ECO:0000256" key="6">
    <source>
        <dbReference type="SAM" id="SignalP"/>
    </source>
</evidence>
<feature type="domain" description="Chitin-binding type-2" evidence="7">
    <location>
        <begin position="199"/>
        <end position="259"/>
    </location>
</feature>
<gene>
    <name evidence="8" type="ORF">Dbus_chr3Lg1625</name>
</gene>
<protein>
    <submittedName>
        <fullName evidence="8">CG10154</fullName>
    </submittedName>
</protein>
<feature type="non-terminal residue" evidence="8">
    <location>
        <position position="1"/>
    </location>
</feature>
<dbReference type="GO" id="GO:0008061">
    <property type="term" value="F:chitin binding"/>
    <property type="evidence" value="ECO:0007669"/>
    <property type="project" value="UniProtKB-KW"/>
</dbReference>
<accession>A0A0M3QWN5</accession>
<dbReference type="Pfam" id="PF01607">
    <property type="entry name" value="CBM_14"/>
    <property type="match status" value="3"/>
</dbReference>
<reference evidence="8 9" key="1">
    <citation type="submission" date="2015-08" db="EMBL/GenBank/DDBJ databases">
        <title>Ancestral chromatin configuration constrains chromatin evolution on differentiating sex chromosomes in Drosophila.</title>
        <authorList>
            <person name="Zhou Q."/>
            <person name="Bachtrog D."/>
        </authorList>
    </citation>
    <scope>NUCLEOTIDE SEQUENCE [LARGE SCALE GENOMIC DNA]</scope>
    <source>
        <tissue evidence="8">Whole larvae</tissue>
    </source>
</reference>
<evidence type="ECO:0000259" key="7">
    <source>
        <dbReference type="PROSITE" id="PS50940"/>
    </source>
</evidence>
<dbReference type="OMA" id="ECREPKF"/>
<dbReference type="GO" id="GO:0005576">
    <property type="term" value="C:extracellular region"/>
    <property type="evidence" value="ECO:0007669"/>
    <property type="project" value="InterPro"/>
</dbReference>